<dbReference type="GO" id="GO:0046872">
    <property type="term" value="F:metal ion binding"/>
    <property type="evidence" value="ECO:0007669"/>
    <property type="project" value="UniProtKB-KW"/>
</dbReference>
<dbReference type="GO" id="GO:0005794">
    <property type="term" value="C:Golgi apparatus"/>
    <property type="evidence" value="ECO:0007669"/>
    <property type="project" value="UniProtKB-SubCell"/>
</dbReference>
<proteinExistence type="inferred from homology"/>
<evidence type="ECO:0000256" key="5">
    <source>
        <dbReference type="ARBA" id="ARBA00023180"/>
    </source>
</evidence>
<evidence type="ECO:0000313" key="11">
    <source>
        <dbReference type="EMBL" id="KAJ8787007.1"/>
    </source>
</evidence>
<dbReference type="InterPro" id="IPR024869">
    <property type="entry name" value="FAM20"/>
</dbReference>
<keyword evidence="12" id="KW-1185">Reference proteome</keyword>
<comment type="subcellular location">
    <subcellularLocation>
        <location evidence="1">Golgi apparatus</location>
    </subcellularLocation>
</comment>
<feature type="domain" description="FAM20 C-terminal" evidence="10">
    <location>
        <begin position="38"/>
        <end position="154"/>
    </location>
</feature>
<keyword evidence="4" id="KW-1015">Disulfide bond</keyword>
<accession>A0AB34H2K3</accession>
<dbReference type="GO" id="GO:0043539">
    <property type="term" value="F:protein serine/threonine kinase activator activity"/>
    <property type="evidence" value="ECO:0007669"/>
    <property type="project" value="TreeGrafter"/>
</dbReference>
<keyword evidence="3" id="KW-0333">Golgi apparatus</keyword>
<evidence type="ECO:0000256" key="2">
    <source>
        <dbReference type="ARBA" id="ARBA00006557"/>
    </source>
</evidence>
<name>A0AB34H2K3_ESCRO</name>
<feature type="binding site" evidence="7">
    <location>
        <position position="47"/>
    </location>
    <ligand>
        <name>ATP</name>
        <dbReference type="ChEBI" id="CHEBI:30616"/>
    </ligand>
</feature>
<dbReference type="GO" id="GO:0005524">
    <property type="term" value="F:ATP binding"/>
    <property type="evidence" value="ECO:0007669"/>
    <property type="project" value="UniProtKB-KW"/>
</dbReference>
<feature type="binding site" evidence="7">
    <location>
        <position position="62"/>
    </location>
    <ligand>
        <name>ATP</name>
        <dbReference type="ChEBI" id="CHEBI:30616"/>
    </ligand>
</feature>
<evidence type="ECO:0000256" key="9">
    <source>
        <dbReference type="SAM" id="MobiDB-lite"/>
    </source>
</evidence>
<dbReference type="Pfam" id="PF06702">
    <property type="entry name" value="Fam20C"/>
    <property type="match status" value="1"/>
</dbReference>
<protein>
    <recommendedName>
        <fullName evidence="10">FAM20 C-terminal domain-containing protein</fullName>
    </recommendedName>
</protein>
<comment type="similarity">
    <text evidence="2">Belongs to the FAM20 family.</text>
</comment>
<evidence type="ECO:0000259" key="10">
    <source>
        <dbReference type="Pfam" id="PF06702"/>
    </source>
</evidence>
<feature type="region of interest" description="Disordered" evidence="9">
    <location>
        <begin position="1"/>
        <end position="44"/>
    </location>
</feature>
<feature type="active site" evidence="6">
    <location>
        <position position="42"/>
    </location>
</feature>
<evidence type="ECO:0000256" key="1">
    <source>
        <dbReference type="ARBA" id="ARBA00004555"/>
    </source>
</evidence>
<keyword evidence="7" id="KW-0067">ATP-binding</keyword>
<dbReference type="PANTHER" id="PTHR12450:SF12">
    <property type="entry name" value="PSEUDOKINASE FAM20A"/>
    <property type="match status" value="1"/>
</dbReference>
<dbReference type="PANTHER" id="PTHR12450">
    <property type="entry name" value="DENTIN MATRIX PROTEIN 4 PROTEIN FAM20"/>
    <property type="match status" value="1"/>
</dbReference>
<dbReference type="AlphaFoldDB" id="A0AB34H2K3"/>
<dbReference type="InterPro" id="IPR009581">
    <property type="entry name" value="FAM20_C"/>
</dbReference>
<dbReference type="Proteomes" id="UP001159641">
    <property type="component" value="Unassembled WGS sequence"/>
</dbReference>
<sequence>MPPATLGAPQLAAGLGLRPPCPAGLTGREPAPTPPSSTGNMDRHHYETFSKFGDDGFLIHLDNARGFGRHSHDEISILSPLSQCCRIKRKTLSHLQLLARADYRLSDVMRESLLQDQLSPVLTEPHLLALDRRLQTVLRTVRGCIEAHGEHSVVANGPTGQSAPDSGPS</sequence>
<evidence type="ECO:0000256" key="8">
    <source>
        <dbReference type="PIRSR" id="PIRSR624869-3"/>
    </source>
</evidence>
<evidence type="ECO:0000313" key="12">
    <source>
        <dbReference type="Proteomes" id="UP001159641"/>
    </source>
</evidence>
<keyword evidence="8" id="KW-0464">Manganese</keyword>
<comment type="caution">
    <text evidence="11">The sequence shown here is derived from an EMBL/GenBank/DDBJ whole genome shotgun (WGS) entry which is preliminary data.</text>
</comment>
<dbReference type="EMBL" id="JAIQCJ010001896">
    <property type="protein sequence ID" value="KAJ8787007.1"/>
    <property type="molecule type" value="Genomic_DNA"/>
</dbReference>
<evidence type="ECO:0000256" key="7">
    <source>
        <dbReference type="PIRSR" id="PIRSR624869-2"/>
    </source>
</evidence>
<keyword evidence="7" id="KW-0547">Nucleotide-binding</keyword>
<dbReference type="GO" id="GO:0070166">
    <property type="term" value="P:enamel mineralization"/>
    <property type="evidence" value="ECO:0007669"/>
    <property type="project" value="TreeGrafter"/>
</dbReference>
<keyword evidence="5" id="KW-0325">Glycoprotein</keyword>
<evidence type="ECO:0000256" key="6">
    <source>
        <dbReference type="PIRSR" id="PIRSR624869-1"/>
    </source>
</evidence>
<feature type="compositionally biased region" description="Low complexity" evidence="9">
    <location>
        <begin position="1"/>
        <end position="18"/>
    </location>
</feature>
<keyword evidence="8" id="KW-0479">Metal-binding</keyword>
<organism evidence="11 12">
    <name type="scientific">Eschrichtius robustus</name>
    <name type="common">California gray whale</name>
    <name type="synonym">Eschrichtius gibbosus</name>
    <dbReference type="NCBI Taxonomy" id="9764"/>
    <lineage>
        <taxon>Eukaryota</taxon>
        <taxon>Metazoa</taxon>
        <taxon>Chordata</taxon>
        <taxon>Craniata</taxon>
        <taxon>Vertebrata</taxon>
        <taxon>Euteleostomi</taxon>
        <taxon>Mammalia</taxon>
        <taxon>Eutheria</taxon>
        <taxon>Laurasiatheria</taxon>
        <taxon>Artiodactyla</taxon>
        <taxon>Whippomorpha</taxon>
        <taxon>Cetacea</taxon>
        <taxon>Mysticeti</taxon>
        <taxon>Eschrichtiidae</taxon>
        <taxon>Eschrichtius</taxon>
    </lineage>
</organism>
<feature type="binding site" evidence="8">
    <location>
        <position position="62"/>
    </location>
    <ligand>
        <name>Mn(2+)</name>
        <dbReference type="ChEBI" id="CHEBI:29035"/>
    </ligand>
</feature>
<reference evidence="11 12" key="1">
    <citation type="submission" date="2022-11" db="EMBL/GenBank/DDBJ databases">
        <title>Whole genome sequence of Eschrichtius robustus ER-17-0199.</title>
        <authorList>
            <person name="Bruniche-Olsen A."/>
            <person name="Black A.N."/>
            <person name="Fields C.J."/>
            <person name="Walden K."/>
            <person name="Dewoody J.A."/>
        </authorList>
    </citation>
    <scope>NUCLEOTIDE SEQUENCE [LARGE SCALE GENOMIC DNA]</scope>
    <source>
        <strain evidence="11">ER-17-0199</strain>
        <tissue evidence="11">Blubber</tissue>
    </source>
</reference>
<gene>
    <name evidence="11" type="ORF">J1605_023262</name>
</gene>
<comment type="cofactor">
    <cofactor evidence="8">
        <name>Mn(2+)</name>
        <dbReference type="ChEBI" id="CHEBI:29035"/>
    </cofactor>
</comment>
<evidence type="ECO:0000256" key="4">
    <source>
        <dbReference type="ARBA" id="ARBA00023157"/>
    </source>
</evidence>
<evidence type="ECO:0000256" key="3">
    <source>
        <dbReference type="ARBA" id="ARBA00023034"/>
    </source>
</evidence>